<name>A0A2I0BFS4_9ASPA</name>
<dbReference type="PANTHER" id="PTHR47926">
    <property type="entry name" value="PENTATRICOPEPTIDE REPEAT-CONTAINING PROTEIN"/>
    <property type="match status" value="1"/>
</dbReference>
<feature type="repeat" description="PPR" evidence="2">
    <location>
        <begin position="33"/>
        <end position="67"/>
    </location>
</feature>
<dbReference type="FunFam" id="1.25.40.10:FF:000031">
    <property type="entry name" value="Pentatricopeptide repeat-containing protein mitochondrial"/>
    <property type="match status" value="1"/>
</dbReference>
<dbReference type="Pfam" id="PF20431">
    <property type="entry name" value="E_motif"/>
    <property type="match status" value="1"/>
</dbReference>
<keyword evidence="5" id="KW-1185">Reference proteome</keyword>
<dbReference type="Pfam" id="PF01535">
    <property type="entry name" value="PPR"/>
    <property type="match status" value="2"/>
</dbReference>
<dbReference type="AlphaFoldDB" id="A0A2I0BFS4"/>
<dbReference type="InterPro" id="IPR046848">
    <property type="entry name" value="E_motif"/>
</dbReference>
<dbReference type="OrthoDB" id="185373at2759"/>
<feature type="domain" description="DYW" evidence="3">
    <location>
        <begin position="453"/>
        <end position="545"/>
    </location>
</feature>
<keyword evidence="4" id="KW-0378">Hydrolase</keyword>
<dbReference type="NCBIfam" id="TIGR00756">
    <property type="entry name" value="PPR"/>
    <property type="match status" value="5"/>
</dbReference>
<dbReference type="FunFam" id="1.25.40.10:FF:000454">
    <property type="entry name" value="Pentatricopeptide repeat-containing protein At3g47530"/>
    <property type="match status" value="1"/>
</dbReference>
<feature type="repeat" description="PPR" evidence="2">
    <location>
        <begin position="134"/>
        <end position="168"/>
    </location>
</feature>
<proteinExistence type="predicted"/>
<accession>A0A2I0BFS4</accession>
<dbReference type="EMBL" id="KZ451885">
    <property type="protein sequence ID" value="PKA66645.1"/>
    <property type="molecule type" value="Genomic_DNA"/>
</dbReference>
<dbReference type="InterPro" id="IPR046960">
    <property type="entry name" value="PPR_At4g14850-like_plant"/>
</dbReference>
<sequence length="545" mass="61592">MAKNIVSLIKANSSVCHLAQIHTHLIRTHLIFDVFHCNAMLNAYNQVSSPSKAFSFYRHMRSLGVRDNSFSSSFVLKSCAKIPSLHHVQQIHGRILQGGHQSDSLLLTSLMDVYSICRDLESVRKLFDEASQRDTVTWNVLISSFTSNNRTRDALLLFDAMQSPEYGSEPDDVTCLLLLQACAHLAALDFGQRIHQYADDHGFGNLFKIRNSLIAMYSRCGSVDKAYKVFDEMSERNVVTWSAMISGLAMNGYGREAIDAFIEMRRAGVIPDEQTFTGVLSACSHTGLVDEGRKLFDMMRFEYGLLPNVCHCGCMVDLLGRAGLLDEAYRFIVNEMRVQPDAAIWRTLLGACRIHRYVDLGERVIKHLIELKAQHAGDYVLLLNIYASAGNWEAVSDLRRLMKERGIHTSLGCSTVELGGKIHEFIAEDDSHPRKNEIYAMLDEIAQQLKIAGYIANLDSELHDMDDSEKDSALYYHSEKLALAFGILATPPGRTLRIAKNLRICVDCHNFTKVLSNVYNRMVIVRDRNRFHHFKGGFCSCNDYW</sequence>
<reference evidence="4 5" key="1">
    <citation type="journal article" date="2017" name="Nature">
        <title>The Apostasia genome and the evolution of orchids.</title>
        <authorList>
            <person name="Zhang G.Q."/>
            <person name="Liu K.W."/>
            <person name="Li Z."/>
            <person name="Lohaus R."/>
            <person name="Hsiao Y.Y."/>
            <person name="Niu S.C."/>
            <person name="Wang J.Y."/>
            <person name="Lin Y.C."/>
            <person name="Xu Q."/>
            <person name="Chen L.J."/>
            <person name="Yoshida K."/>
            <person name="Fujiwara S."/>
            <person name="Wang Z.W."/>
            <person name="Zhang Y.Q."/>
            <person name="Mitsuda N."/>
            <person name="Wang M."/>
            <person name="Liu G.H."/>
            <person name="Pecoraro L."/>
            <person name="Huang H.X."/>
            <person name="Xiao X.J."/>
            <person name="Lin M."/>
            <person name="Wu X.Y."/>
            <person name="Wu W.L."/>
            <person name="Chen Y.Y."/>
            <person name="Chang S.B."/>
            <person name="Sakamoto S."/>
            <person name="Ohme-Takagi M."/>
            <person name="Yagi M."/>
            <person name="Zeng S.J."/>
            <person name="Shen C.Y."/>
            <person name="Yeh C.M."/>
            <person name="Luo Y.B."/>
            <person name="Tsai W.C."/>
            <person name="Van de Peer Y."/>
            <person name="Liu Z.J."/>
        </authorList>
    </citation>
    <scope>NUCLEOTIDE SEQUENCE [LARGE SCALE GENOMIC DNA]</scope>
    <source>
        <strain evidence="5">cv. Shenzhen</strain>
        <tissue evidence="4">Stem</tissue>
    </source>
</reference>
<organism evidence="4 5">
    <name type="scientific">Apostasia shenzhenica</name>
    <dbReference type="NCBI Taxonomy" id="1088818"/>
    <lineage>
        <taxon>Eukaryota</taxon>
        <taxon>Viridiplantae</taxon>
        <taxon>Streptophyta</taxon>
        <taxon>Embryophyta</taxon>
        <taxon>Tracheophyta</taxon>
        <taxon>Spermatophyta</taxon>
        <taxon>Magnoliopsida</taxon>
        <taxon>Liliopsida</taxon>
        <taxon>Asparagales</taxon>
        <taxon>Orchidaceae</taxon>
        <taxon>Apostasioideae</taxon>
        <taxon>Apostasia</taxon>
    </lineage>
</organism>
<dbReference type="GO" id="GO:0016787">
    <property type="term" value="F:hydrolase activity"/>
    <property type="evidence" value="ECO:0007669"/>
    <property type="project" value="UniProtKB-KW"/>
</dbReference>
<dbReference type="GO" id="GO:0009451">
    <property type="term" value="P:RNA modification"/>
    <property type="evidence" value="ECO:0007669"/>
    <property type="project" value="InterPro"/>
</dbReference>
<evidence type="ECO:0000259" key="3">
    <source>
        <dbReference type="Pfam" id="PF14432"/>
    </source>
</evidence>
<dbReference type="PROSITE" id="PS51375">
    <property type="entry name" value="PPR"/>
    <property type="match status" value="4"/>
</dbReference>
<dbReference type="InterPro" id="IPR011990">
    <property type="entry name" value="TPR-like_helical_dom_sf"/>
</dbReference>
<evidence type="ECO:0000256" key="2">
    <source>
        <dbReference type="PROSITE-ProRule" id="PRU00708"/>
    </source>
</evidence>
<keyword evidence="1" id="KW-0677">Repeat</keyword>
<dbReference type="GO" id="GO:0008270">
    <property type="term" value="F:zinc ion binding"/>
    <property type="evidence" value="ECO:0007669"/>
    <property type="project" value="InterPro"/>
</dbReference>
<dbReference type="Proteomes" id="UP000236161">
    <property type="component" value="Unassembled WGS sequence"/>
</dbReference>
<feature type="repeat" description="PPR" evidence="2">
    <location>
        <begin position="237"/>
        <end position="271"/>
    </location>
</feature>
<gene>
    <name evidence="4" type="primary">PCMP-H76</name>
    <name evidence="4" type="ORF">AXF42_Ash003300</name>
</gene>
<evidence type="ECO:0000313" key="5">
    <source>
        <dbReference type="Proteomes" id="UP000236161"/>
    </source>
</evidence>
<evidence type="ECO:0000313" key="4">
    <source>
        <dbReference type="EMBL" id="PKA66645.1"/>
    </source>
</evidence>
<dbReference type="GO" id="GO:0003723">
    <property type="term" value="F:RNA binding"/>
    <property type="evidence" value="ECO:0007669"/>
    <property type="project" value="InterPro"/>
</dbReference>
<dbReference type="Pfam" id="PF13041">
    <property type="entry name" value="PPR_2"/>
    <property type="match status" value="2"/>
</dbReference>
<evidence type="ECO:0000256" key="1">
    <source>
        <dbReference type="ARBA" id="ARBA00022737"/>
    </source>
</evidence>
<protein>
    <submittedName>
        <fullName evidence="4">Pentatricopeptide repeat-containing protein</fullName>
        <ecNumber evidence="4">3.6.1.-</ecNumber>
    </submittedName>
</protein>
<dbReference type="Gene3D" id="1.25.40.10">
    <property type="entry name" value="Tetratricopeptide repeat domain"/>
    <property type="match status" value="2"/>
</dbReference>
<dbReference type="Pfam" id="PF14432">
    <property type="entry name" value="DYW_deaminase"/>
    <property type="match status" value="1"/>
</dbReference>
<feature type="repeat" description="PPR" evidence="2">
    <location>
        <begin position="272"/>
        <end position="302"/>
    </location>
</feature>
<dbReference type="InterPro" id="IPR002885">
    <property type="entry name" value="PPR_rpt"/>
</dbReference>
<dbReference type="EC" id="3.6.1.-" evidence="4"/>
<dbReference type="PANTHER" id="PTHR47926:SF469">
    <property type="entry name" value="DYW DOMAIN-CONTAINING PROTEIN"/>
    <property type="match status" value="1"/>
</dbReference>
<dbReference type="InterPro" id="IPR032867">
    <property type="entry name" value="DYW_dom"/>
</dbReference>